<organism evidence="5">
    <name type="scientific">Brugia pahangi</name>
    <name type="common">Filarial nematode worm</name>
    <dbReference type="NCBI Taxonomy" id="6280"/>
    <lineage>
        <taxon>Eukaryota</taxon>
        <taxon>Metazoa</taxon>
        <taxon>Ecdysozoa</taxon>
        <taxon>Nematoda</taxon>
        <taxon>Chromadorea</taxon>
        <taxon>Rhabditida</taxon>
        <taxon>Spirurina</taxon>
        <taxon>Spiruromorpha</taxon>
        <taxon>Filarioidea</taxon>
        <taxon>Onchocercidae</taxon>
        <taxon>Brugia</taxon>
    </lineage>
</organism>
<protein>
    <submittedName>
        <fullName evidence="5">C2H2-type domain-containing protein</fullName>
    </submittedName>
</protein>
<dbReference type="PROSITE" id="PS00028">
    <property type="entry name" value="ZINC_FINGER_C2H2_1"/>
    <property type="match status" value="1"/>
</dbReference>
<dbReference type="SUPFAM" id="SSF57667">
    <property type="entry name" value="beta-beta-alpha zinc fingers"/>
    <property type="match status" value="1"/>
</dbReference>
<sequence length="170" mass="19846">MVTKDYKEYVAHRKAHGQPFIYECRVPGCGRGHSIVNHHFTITSKRMNLITNASAVANSSIPGMGYKNTRSTAQQNFSFLGELNYECLYPGYAVIRKNYIEYLTHKETHDQPFIYECKVPGCGRTFDYKSSFRSHEETHERRCQCEGYCKFFYRMSALKFHKKLCSRAPR</sequence>
<dbReference type="WBParaSite" id="BPAG_0000264101-mRNA-1">
    <property type="protein sequence ID" value="BPAG_0000264101-mRNA-1"/>
    <property type="gene ID" value="BPAG_0000264101"/>
</dbReference>
<evidence type="ECO:0000313" key="3">
    <source>
        <dbReference type="EMBL" id="VDN83797.1"/>
    </source>
</evidence>
<dbReference type="Proteomes" id="UP000278627">
    <property type="component" value="Unassembled WGS sequence"/>
</dbReference>
<gene>
    <name evidence="3" type="ORF">BPAG_LOCUS2611</name>
</gene>
<evidence type="ECO:0000259" key="2">
    <source>
        <dbReference type="PROSITE" id="PS50157"/>
    </source>
</evidence>
<dbReference type="PROSITE" id="PS50157">
    <property type="entry name" value="ZINC_FINGER_C2H2_2"/>
    <property type="match status" value="1"/>
</dbReference>
<keyword evidence="1" id="KW-0479">Metal-binding</keyword>
<reference evidence="5" key="1">
    <citation type="submission" date="2017-02" db="UniProtKB">
        <authorList>
            <consortium name="WormBaseParasite"/>
        </authorList>
    </citation>
    <scope>IDENTIFICATION</scope>
</reference>
<feature type="domain" description="C2H2-type" evidence="2">
    <location>
        <begin position="115"/>
        <end position="139"/>
    </location>
</feature>
<dbReference type="GO" id="GO:0008270">
    <property type="term" value="F:zinc ion binding"/>
    <property type="evidence" value="ECO:0007669"/>
    <property type="project" value="UniProtKB-KW"/>
</dbReference>
<accession>A0A0N4T361</accession>
<evidence type="ECO:0000313" key="5">
    <source>
        <dbReference type="WBParaSite" id="BPAG_0000264101-mRNA-1"/>
    </source>
</evidence>
<keyword evidence="1" id="KW-0863">Zinc-finger</keyword>
<proteinExistence type="predicted"/>
<dbReference type="Gene3D" id="3.30.160.60">
    <property type="entry name" value="Classic Zinc Finger"/>
    <property type="match status" value="1"/>
</dbReference>
<keyword evidence="4" id="KW-1185">Reference proteome</keyword>
<dbReference type="EMBL" id="UZAD01000428">
    <property type="protein sequence ID" value="VDN83797.1"/>
    <property type="molecule type" value="Genomic_DNA"/>
</dbReference>
<dbReference type="InterPro" id="IPR013087">
    <property type="entry name" value="Znf_C2H2_type"/>
</dbReference>
<dbReference type="AlphaFoldDB" id="A0A0N4T361"/>
<dbReference type="SMART" id="SM00355">
    <property type="entry name" value="ZnF_C2H2"/>
    <property type="match status" value="1"/>
</dbReference>
<evidence type="ECO:0000313" key="4">
    <source>
        <dbReference type="Proteomes" id="UP000278627"/>
    </source>
</evidence>
<keyword evidence="1" id="KW-0862">Zinc</keyword>
<name>A0A0N4T361_BRUPA</name>
<evidence type="ECO:0000256" key="1">
    <source>
        <dbReference type="PROSITE-ProRule" id="PRU00042"/>
    </source>
</evidence>
<dbReference type="InterPro" id="IPR036236">
    <property type="entry name" value="Znf_C2H2_sf"/>
</dbReference>
<reference evidence="3 4" key="2">
    <citation type="submission" date="2018-11" db="EMBL/GenBank/DDBJ databases">
        <authorList>
            <consortium name="Pathogen Informatics"/>
        </authorList>
    </citation>
    <scope>NUCLEOTIDE SEQUENCE [LARGE SCALE GENOMIC DNA]</scope>
</reference>